<feature type="region of interest" description="Disordered" evidence="1">
    <location>
        <begin position="634"/>
        <end position="745"/>
    </location>
</feature>
<dbReference type="InterPro" id="IPR051162">
    <property type="entry name" value="T4SS_component"/>
</dbReference>
<dbReference type="InterPro" id="IPR019476">
    <property type="entry name" value="T4SS_TraD_DNA-bd"/>
</dbReference>
<gene>
    <name evidence="3" type="ORF">COV05_04030</name>
</gene>
<proteinExistence type="predicted"/>
<evidence type="ECO:0000259" key="2">
    <source>
        <dbReference type="Pfam" id="PF10412"/>
    </source>
</evidence>
<dbReference type="EMBL" id="PFEU01000018">
    <property type="protein sequence ID" value="PJE76509.1"/>
    <property type="molecule type" value="Genomic_DNA"/>
</dbReference>
<sequence length="745" mass="83660">MSYNHDHENEVNYFAKTNFRNQMTKFGIKTDDRRRHMYVIGKTGMGKSVLLENLTLSDIYAGHGCCYVDPHGDTAEKLIDFIPSWRLNDVVYFNPADLEYPVGFNILEAVDERHKHLVASGMMAVFAKIWENMWSSRMEYILNNTLLALLDNQGQTMLGINRMMSDAEYRKRMVGNVKDPVVKQFWVTEFASWTEKYATEATAAIQNKIGQFLSAGVIRNIVAQVKSTINIREIMDTEKIFIINLSKGRIGEDNSRLLGGLVITKIQLAAMERVDIPEDQRLDFYLYVDEFQNFAVESFASILSEARKYRLCLTMAHQYIAQLTEPVRDAVFGNVGTMITFRVGSPDAMFMEAEFMPRFTPEDIINLPKYNIYIKLLIDGVTSQPFSAITLPPIAQITNSAQKVIKISRERYAQPRSAIEDKILVWSGMANADVDEMMKVAEQKKQASTQASGGKPRFEYNCTRCNTEVVLPVELDRSRPIYCDDCITIVREERKGKKGKTSDRSGASRAETKQVEKSPSPSEGASIERLPDEPSISLGSLVKPERETREEVRVEPAVEGEPTVIVERILDPEPIPVPVKQERKEPVPVPSVTTEKQKDSYEYTCSDCATLFSAGVKLDPSRPLFCQNCLEKIRAKRRGETRPDPSGPSQTSSDPTKRKRKRKRKSPDASRGVTSAQTGTTAPARTTPEPSVGSQRPIVSKSPSDRPAPVVTPKQPVRESAPAPQESKPTTQSGSLKTGQTIRFE</sequence>
<feature type="compositionally biased region" description="Basic and acidic residues" evidence="1">
    <location>
        <begin position="543"/>
        <end position="556"/>
    </location>
</feature>
<name>A0A2M8LGD3_9BACT</name>
<feature type="compositionally biased region" description="Polar residues" evidence="1">
    <location>
        <begin position="672"/>
        <end position="694"/>
    </location>
</feature>
<dbReference type="Pfam" id="PF10412">
    <property type="entry name" value="TrwB_AAD_bind"/>
    <property type="match status" value="1"/>
</dbReference>
<organism evidence="3 4">
    <name type="scientific">Candidatus Uhrbacteria bacterium CG10_big_fil_rev_8_21_14_0_10_48_16</name>
    <dbReference type="NCBI Taxonomy" id="1975038"/>
    <lineage>
        <taxon>Bacteria</taxon>
        <taxon>Candidatus Uhriibacteriota</taxon>
    </lineage>
</organism>
<dbReference type="SUPFAM" id="SSF52540">
    <property type="entry name" value="P-loop containing nucleoside triphosphate hydrolases"/>
    <property type="match status" value="1"/>
</dbReference>
<evidence type="ECO:0000313" key="4">
    <source>
        <dbReference type="Proteomes" id="UP000231436"/>
    </source>
</evidence>
<evidence type="ECO:0000313" key="3">
    <source>
        <dbReference type="EMBL" id="PJE76509.1"/>
    </source>
</evidence>
<dbReference type="Proteomes" id="UP000231436">
    <property type="component" value="Unassembled WGS sequence"/>
</dbReference>
<evidence type="ECO:0000256" key="1">
    <source>
        <dbReference type="SAM" id="MobiDB-lite"/>
    </source>
</evidence>
<feature type="compositionally biased region" description="Polar residues" evidence="1">
    <location>
        <begin position="727"/>
        <end position="745"/>
    </location>
</feature>
<accession>A0A2M8LGD3</accession>
<dbReference type="AlphaFoldDB" id="A0A2M8LGD3"/>
<comment type="caution">
    <text evidence="3">The sequence shown here is derived from an EMBL/GenBank/DDBJ whole genome shotgun (WGS) entry which is preliminary data.</text>
</comment>
<dbReference type="PANTHER" id="PTHR30121:SF11">
    <property type="entry name" value="AAA+ ATPASE DOMAIN-CONTAINING PROTEIN"/>
    <property type="match status" value="1"/>
</dbReference>
<dbReference type="CDD" id="cd01127">
    <property type="entry name" value="TrwB_TraG_TraD_VirD4"/>
    <property type="match status" value="1"/>
</dbReference>
<dbReference type="PANTHER" id="PTHR30121">
    <property type="entry name" value="UNCHARACTERIZED PROTEIN YJGR-RELATED"/>
    <property type="match status" value="1"/>
</dbReference>
<reference evidence="4" key="1">
    <citation type="submission" date="2017-09" db="EMBL/GenBank/DDBJ databases">
        <title>Depth-based differentiation of microbial function through sediment-hosted aquifers and enrichment of novel symbionts in the deep terrestrial subsurface.</title>
        <authorList>
            <person name="Probst A.J."/>
            <person name="Ladd B."/>
            <person name="Jarett J.K."/>
            <person name="Geller-Mcgrath D.E."/>
            <person name="Sieber C.M.K."/>
            <person name="Emerson J.B."/>
            <person name="Anantharaman K."/>
            <person name="Thomas B.C."/>
            <person name="Malmstrom R."/>
            <person name="Stieglmeier M."/>
            <person name="Klingl A."/>
            <person name="Woyke T."/>
            <person name="Ryan C.M."/>
            <person name="Banfield J.F."/>
        </authorList>
    </citation>
    <scope>NUCLEOTIDE SEQUENCE [LARGE SCALE GENOMIC DNA]</scope>
</reference>
<protein>
    <recommendedName>
        <fullName evidence="2">Type IV secretion system coupling protein TraD DNA-binding domain-containing protein</fullName>
    </recommendedName>
</protein>
<dbReference type="InterPro" id="IPR027417">
    <property type="entry name" value="P-loop_NTPase"/>
</dbReference>
<feature type="region of interest" description="Disordered" evidence="1">
    <location>
        <begin position="495"/>
        <end position="557"/>
    </location>
</feature>
<feature type="domain" description="Type IV secretion system coupling protein TraD DNA-binding" evidence="2">
    <location>
        <begin position="27"/>
        <end position="343"/>
    </location>
</feature>
<dbReference type="Gene3D" id="3.40.50.300">
    <property type="entry name" value="P-loop containing nucleotide triphosphate hydrolases"/>
    <property type="match status" value="2"/>
</dbReference>